<evidence type="ECO:0000259" key="7">
    <source>
        <dbReference type="Pfam" id="PF02683"/>
    </source>
</evidence>
<evidence type="ECO:0000256" key="5">
    <source>
        <dbReference type="ARBA" id="ARBA00023136"/>
    </source>
</evidence>
<organism evidence="8 9">
    <name type="scientific">Arsenicicoccus bolidensis</name>
    <dbReference type="NCBI Taxonomy" id="229480"/>
    <lineage>
        <taxon>Bacteria</taxon>
        <taxon>Bacillati</taxon>
        <taxon>Actinomycetota</taxon>
        <taxon>Actinomycetes</taxon>
        <taxon>Micrococcales</taxon>
        <taxon>Intrasporangiaceae</taxon>
        <taxon>Arsenicicoccus</taxon>
    </lineage>
</organism>
<name>A0ABS9Q250_9MICO</name>
<feature type="transmembrane region" description="Helical" evidence="6">
    <location>
        <begin position="137"/>
        <end position="160"/>
    </location>
</feature>
<proteinExistence type="inferred from homology"/>
<dbReference type="RefSeq" id="WP_239263048.1">
    <property type="nucleotide sequence ID" value="NZ_JAKRCV010000012.1"/>
</dbReference>
<dbReference type="PANTHER" id="PTHR31272">
    <property type="entry name" value="CYTOCHROME C-TYPE BIOGENESIS PROTEIN HI_1454-RELATED"/>
    <property type="match status" value="1"/>
</dbReference>
<evidence type="ECO:0000313" key="9">
    <source>
        <dbReference type="Proteomes" id="UP001521931"/>
    </source>
</evidence>
<accession>A0ABS9Q250</accession>
<protein>
    <submittedName>
        <fullName evidence="8">Cytochrome c biogenesis CcdA family protein</fullName>
    </submittedName>
</protein>
<evidence type="ECO:0000256" key="3">
    <source>
        <dbReference type="ARBA" id="ARBA00022692"/>
    </source>
</evidence>
<comment type="subcellular location">
    <subcellularLocation>
        <location evidence="1">Membrane</location>
        <topology evidence="1">Multi-pass membrane protein</topology>
    </subcellularLocation>
</comment>
<feature type="transmembrane region" description="Helical" evidence="6">
    <location>
        <begin position="213"/>
        <end position="234"/>
    </location>
</feature>
<feature type="transmembrane region" description="Helical" evidence="6">
    <location>
        <begin position="66"/>
        <end position="91"/>
    </location>
</feature>
<feature type="transmembrane region" description="Helical" evidence="6">
    <location>
        <begin position="20"/>
        <end position="45"/>
    </location>
</feature>
<keyword evidence="4 6" id="KW-1133">Transmembrane helix</keyword>
<comment type="similarity">
    <text evidence="2">Belongs to the DsbD family.</text>
</comment>
<keyword evidence="5 6" id="KW-0472">Membrane</keyword>
<feature type="domain" description="Cytochrome C biogenesis protein transmembrane" evidence="7">
    <location>
        <begin position="18"/>
        <end position="206"/>
    </location>
</feature>
<keyword evidence="3 6" id="KW-0812">Transmembrane</keyword>
<keyword evidence="9" id="KW-1185">Reference proteome</keyword>
<gene>
    <name evidence="8" type="ORF">MHL29_05765</name>
</gene>
<evidence type="ECO:0000256" key="6">
    <source>
        <dbReference type="SAM" id="Phobius"/>
    </source>
</evidence>
<feature type="transmembrane region" description="Helical" evidence="6">
    <location>
        <begin position="97"/>
        <end position="116"/>
    </location>
</feature>
<evidence type="ECO:0000256" key="4">
    <source>
        <dbReference type="ARBA" id="ARBA00022989"/>
    </source>
</evidence>
<evidence type="ECO:0000313" key="8">
    <source>
        <dbReference type="EMBL" id="MCG7321402.1"/>
    </source>
</evidence>
<dbReference type="Pfam" id="PF02683">
    <property type="entry name" value="DsbD_TM"/>
    <property type="match status" value="1"/>
</dbReference>
<dbReference type="EMBL" id="JAKRCV010000012">
    <property type="protein sequence ID" value="MCG7321402.1"/>
    <property type="molecule type" value="Genomic_DNA"/>
</dbReference>
<evidence type="ECO:0000256" key="2">
    <source>
        <dbReference type="ARBA" id="ARBA00006143"/>
    </source>
</evidence>
<sequence length="254" mass="26106">MIAGVTDVIAEGTLPLAACVALLAGAASFLSPCVLPLVPGFLGYVTGLGDTRLEDRRTSRMLAGTLLFVLGFTVVFVPLVILVVTSVSTLLREHREVLERVGGLVVVLLALVFAGMGTQRQVKVGWRPAAGMAGAPLLGAAFALGWTPCIGPTLGAVMALGSPLDDSATGPLARGAVLGVAYCLGLGLPFLLLAGGYGRLSGTWTALRRHQRALQLAGAGLLLVLGLLMVLGLWQPLVAGLQTRLTELVGNPVL</sequence>
<evidence type="ECO:0000256" key="1">
    <source>
        <dbReference type="ARBA" id="ARBA00004141"/>
    </source>
</evidence>
<dbReference type="InterPro" id="IPR051790">
    <property type="entry name" value="Cytochrome_c-biogenesis_DsbD"/>
</dbReference>
<dbReference type="InterPro" id="IPR003834">
    <property type="entry name" value="Cyt_c_assmbl_TM_dom"/>
</dbReference>
<comment type="caution">
    <text evidence="8">The sequence shown here is derived from an EMBL/GenBank/DDBJ whole genome shotgun (WGS) entry which is preliminary data.</text>
</comment>
<reference evidence="8 9" key="1">
    <citation type="submission" date="2022-02" db="EMBL/GenBank/DDBJ databases">
        <title>Uncovering new skin microbiome diversity through culturing and metagenomics.</title>
        <authorList>
            <person name="Conlan S."/>
            <person name="Deming C."/>
            <person name="Nisc Comparative Sequencing Program N."/>
            <person name="Segre J.A."/>
        </authorList>
    </citation>
    <scope>NUCLEOTIDE SEQUENCE [LARGE SCALE GENOMIC DNA]</scope>
    <source>
        <strain evidence="8 9">ACRQZ</strain>
    </source>
</reference>
<dbReference type="PANTHER" id="PTHR31272:SF4">
    <property type="entry name" value="CYTOCHROME C-TYPE BIOGENESIS PROTEIN HI_1454-RELATED"/>
    <property type="match status" value="1"/>
</dbReference>
<feature type="transmembrane region" description="Helical" evidence="6">
    <location>
        <begin position="172"/>
        <end position="193"/>
    </location>
</feature>
<dbReference type="Proteomes" id="UP001521931">
    <property type="component" value="Unassembled WGS sequence"/>
</dbReference>